<dbReference type="AlphaFoldDB" id="A0A4Y9FVY0"/>
<protein>
    <recommendedName>
        <fullName evidence="3">Addiction module protein</fullName>
    </recommendedName>
</protein>
<dbReference type="EMBL" id="SPQB01000015">
    <property type="protein sequence ID" value="TFU33014.1"/>
    <property type="molecule type" value="Genomic_DNA"/>
</dbReference>
<evidence type="ECO:0008006" key="3">
    <source>
        <dbReference type="Google" id="ProtNLM"/>
    </source>
</evidence>
<proteinExistence type="predicted"/>
<dbReference type="OrthoDB" id="8912983at2"/>
<dbReference type="RefSeq" id="WP_135114321.1">
    <property type="nucleotide sequence ID" value="NZ_JADGLL010000015.1"/>
</dbReference>
<reference evidence="1 2" key="1">
    <citation type="submission" date="2019-03" db="EMBL/GenBank/DDBJ databases">
        <title>Diversity of the mouse oral microbiome.</title>
        <authorList>
            <person name="Joseph S."/>
            <person name="Aduse-Opoku J."/>
            <person name="Curtis M."/>
            <person name="Wade W."/>
            <person name="Hashim A."/>
        </authorList>
    </citation>
    <scope>NUCLEOTIDE SEQUENCE [LARGE SCALE GENOMIC DNA]</scope>
    <source>
        <strain evidence="1 2">P1012</strain>
    </source>
</reference>
<name>A0A4Y9FVY0_9MICO</name>
<sequence length="81" mass="8741">MAPEVAEVKRALLALSERDRAAVIRAGLISLDGHVGTGEQDDIDAAWRSEVDSRLVDVLSNAVQLGTFEETRARFAAKHPA</sequence>
<comment type="caution">
    <text evidence="1">The sequence shown here is derived from an EMBL/GenBank/DDBJ whole genome shotgun (WGS) entry which is preliminary data.</text>
</comment>
<evidence type="ECO:0000313" key="1">
    <source>
        <dbReference type="EMBL" id="TFU33014.1"/>
    </source>
</evidence>
<evidence type="ECO:0000313" key="2">
    <source>
        <dbReference type="Proteomes" id="UP000298358"/>
    </source>
</evidence>
<dbReference type="Proteomes" id="UP000298358">
    <property type="component" value="Unassembled WGS sequence"/>
</dbReference>
<organism evidence="1 2">
    <name type="scientific">Microbacterium paludicola</name>
    <dbReference type="NCBI Taxonomy" id="300019"/>
    <lineage>
        <taxon>Bacteria</taxon>
        <taxon>Bacillati</taxon>
        <taxon>Actinomycetota</taxon>
        <taxon>Actinomycetes</taxon>
        <taxon>Micrococcales</taxon>
        <taxon>Microbacteriaceae</taxon>
        <taxon>Microbacterium</taxon>
    </lineage>
</organism>
<gene>
    <name evidence="1" type="ORF">E4U02_08005</name>
</gene>
<keyword evidence="2" id="KW-1185">Reference proteome</keyword>
<accession>A0A4Y9FVY0</accession>